<organism evidence="3 4">
    <name type="scientific">Natronobacterium texcoconense</name>
    <dbReference type="NCBI Taxonomy" id="1095778"/>
    <lineage>
        <taxon>Archaea</taxon>
        <taxon>Methanobacteriati</taxon>
        <taxon>Methanobacteriota</taxon>
        <taxon>Stenosarchaea group</taxon>
        <taxon>Halobacteria</taxon>
        <taxon>Halobacteriales</taxon>
        <taxon>Natrialbaceae</taxon>
        <taxon>Natronobacterium</taxon>
    </lineage>
</organism>
<keyword evidence="4" id="KW-1185">Reference proteome</keyword>
<sequence>MYETVLAPTDGSDGSDTALAHAIDLADKYDATLHTQYVVESSPAFGDTLDDDAEEDIYGSLFDAGERAVADVTERGEEAGLEVESSVVRGVPHEEILDCIDENDVDIVVMATSGRTGTSRELIGSVAERVVRSSPVPVVTVNVGDE</sequence>
<gene>
    <name evidence="3" type="ORF">SAMN04489842_2370</name>
</gene>
<dbReference type="Proteomes" id="UP000198848">
    <property type="component" value="Unassembled WGS sequence"/>
</dbReference>
<dbReference type="InterPro" id="IPR006016">
    <property type="entry name" value="UspA"/>
</dbReference>
<dbReference type="CDD" id="cd00293">
    <property type="entry name" value="USP-like"/>
    <property type="match status" value="1"/>
</dbReference>
<dbReference type="RefSeq" id="WP_090381881.1">
    <property type="nucleotide sequence ID" value="NZ_FNLC01000002.1"/>
</dbReference>
<protein>
    <submittedName>
        <fullName evidence="3">Nucleotide-binding universal stress protein, UspA family</fullName>
    </submittedName>
</protein>
<feature type="domain" description="UspA" evidence="2">
    <location>
        <begin position="1"/>
        <end position="141"/>
    </location>
</feature>
<dbReference type="STRING" id="1095778.SAMN04489842_2370"/>
<dbReference type="OrthoDB" id="105697at2157"/>
<dbReference type="InterPro" id="IPR014729">
    <property type="entry name" value="Rossmann-like_a/b/a_fold"/>
</dbReference>
<evidence type="ECO:0000256" key="1">
    <source>
        <dbReference type="ARBA" id="ARBA00008791"/>
    </source>
</evidence>
<reference evidence="4" key="1">
    <citation type="submission" date="2016-10" db="EMBL/GenBank/DDBJ databases">
        <authorList>
            <person name="Varghese N."/>
            <person name="Submissions S."/>
        </authorList>
    </citation>
    <scope>NUCLEOTIDE SEQUENCE [LARGE SCALE GENOMIC DNA]</scope>
    <source>
        <strain evidence="4">DSM 24767</strain>
    </source>
</reference>
<name>A0A1H1GCD7_NATTX</name>
<proteinExistence type="inferred from homology"/>
<dbReference type="PRINTS" id="PR01438">
    <property type="entry name" value="UNVRSLSTRESS"/>
</dbReference>
<dbReference type="Gene3D" id="3.40.50.620">
    <property type="entry name" value="HUPs"/>
    <property type="match status" value="1"/>
</dbReference>
<dbReference type="AlphaFoldDB" id="A0A1H1GCD7"/>
<evidence type="ECO:0000259" key="2">
    <source>
        <dbReference type="Pfam" id="PF00582"/>
    </source>
</evidence>
<evidence type="ECO:0000313" key="4">
    <source>
        <dbReference type="Proteomes" id="UP000198848"/>
    </source>
</evidence>
<dbReference type="PANTHER" id="PTHR46268">
    <property type="entry name" value="STRESS RESPONSE PROTEIN NHAX"/>
    <property type="match status" value="1"/>
</dbReference>
<dbReference type="Pfam" id="PF00582">
    <property type="entry name" value="Usp"/>
    <property type="match status" value="1"/>
</dbReference>
<comment type="similarity">
    <text evidence="1">Belongs to the universal stress protein A family.</text>
</comment>
<dbReference type="SUPFAM" id="SSF52402">
    <property type="entry name" value="Adenine nucleotide alpha hydrolases-like"/>
    <property type="match status" value="1"/>
</dbReference>
<accession>A0A1H1GCD7</accession>
<dbReference type="InterPro" id="IPR006015">
    <property type="entry name" value="Universal_stress_UspA"/>
</dbReference>
<dbReference type="PANTHER" id="PTHR46268:SF6">
    <property type="entry name" value="UNIVERSAL STRESS PROTEIN UP12"/>
    <property type="match status" value="1"/>
</dbReference>
<dbReference type="EMBL" id="FNLC01000002">
    <property type="protein sequence ID" value="SDR10942.1"/>
    <property type="molecule type" value="Genomic_DNA"/>
</dbReference>
<evidence type="ECO:0000313" key="3">
    <source>
        <dbReference type="EMBL" id="SDR10942.1"/>
    </source>
</evidence>